<evidence type="ECO:0000313" key="3">
    <source>
        <dbReference type="Proteomes" id="UP000297245"/>
    </source>
</evidence>
<dbReference type="AlphaFoldDB" id="A0A4S8KVL5"/>
<feature type="region of interest" description="Disordered" evidence="1">
    <location>
        <begin position="446"/>
        <end position="487"/>
    </location>
</feature>
<feature type="region of interest" description="Disordered" evidence="1">
    <location>
        <begin position="265"/>
        <end position="284"/>
    </location>
</feature>
<feature type="compositionally biased region" description="Low complexity" evidence="1">
    <location>
        <begin position="8"/>
        <end position="18"/>
    </location>
</feature>
<gene>
    <name evidence="2" type="ORF">K435DRAFT_874859</name>
</gene>
<protein>
    <submittedName>
        <fullName evidence="2">Uncharacterized protein</fullName>
    </submittedName>
</protein>
<name>A0A4S8KVL5_DENBC</name>
<dbReference type="EMBL" id="ML179953">
    <property type="protein sequence ID" value="THU79976.1"/>
    <property type="molecule type" value="Genomic_DNA"/>
</dbReference>
<feature type="compositionally biased region" description="Basic and acidic residues" evidence="1">
    <location>
        <begin position="66"/>
        <end position="88"/>
    </location>
</feature>
<feature type="compositionally biased region" description="Polar residues" evidence="1">
    <location>
        <begin position="457"/>
        <end position="467"/>
    </location>
</feature>
<accession>A0A4S8KVL5</accession>
<organism evidence="2 3">
    <name type="scientific">Dendrothele bispora (strain CBS 962.96)</name>
    <dbReference type="NCBI Taxonomy" id="1314807"/>
    <lineage>
        <taxon>Eukaryota</taxon>
        <taxon>Fungi</taxon>
        <taxon>Dikarya</taxon>
        <taxon>Basidiomycota</taxon>
        <taxon>Agaricomycotina</taxon>
        <taxon>Agaricomycetes</taxon>
        <taxon>Agaricomycetidae</taxon>
        <taxon>Agaricales</taxon>
        <taxon>Agaricales incertae sedis</taxon>
        <taxon>Dendrothele</taxon>
    </lineage>
</organism>
<feature type="compositionally biased region" description="Basic and acidic residues" evidence="1">
    <location>
        <begin position="152"/>
        <end position="192"/>
    </location>
</feature>
<dbReference type="Proteomes" id="UP000297245">
    <property type="component" value="Unassembled WGS sequence"/>
</dbReference>
<evidence type="ECO:0000313" key="2">
    <source>
        <dbReference type="EMBL" id="THU79976.1"/>
    </source>
</evidence>
<feature type="compositionally biased region" description="Basic and acidic residues" evidence="1">
    <location>
        <begin position="374"/>
        <end position="392"/>
    </location>
</feature>
<feature type="compositionally biased region" description="Basic and acidic residues" evidence="1">
    <location>
        <begin position="473"/>
        <end position="487"/>
    </location>
</feature>
<feature type="region of interest" description="Disordered" evidence="1">
    <location>
        <begin position="1"/>
        <end position="101"/>
    </location>
</feature>
<sequence length="573" mass="65647">MSTRVQTETETNNPNNPNEGERVGPTAFHTLTPQGVWANRAQRQDTDSISNLGRGGRMLRSPSSRRNNDEEPIEEIRGSIKPRMTQERRTHRVQPQLPSPEDPIIRHIRYQSHPYAGDLFSYQIRRAEGLTSEDSFPRMEGPSLVTPSIEQAVREEENSLTQSRKEESIASEEKDGEKEREGRMQSTAEERTNPAPIALPRTIAPQPYYAQTPQNWNSGTYRQQYEAAMGSAFSRPPHWSEPRSLPPPYPVDFSSYRNPSVYKVNNRGNRQHTSDFSDTTPSTILQPYQTPTEAFAMLGARSREFARNLGHEGHRYLTHKEAINYVRELAEGHWEHLSEDAINVLRTPMYQEEMRRIYVATMDQGISSILRDIKEQRDSQRGGNREVQEPSRHVSPHHISDLAPSEEEQLLWEGTHRYQELTGEAVSRERAVQELRNVLIERGPSRVASRTTERTMGLTSNADTVRPSNPVFREGKEKEGKETKDRLVASTSTVRLDSHTHDPSNIDGYQSEFLFTPDNHGNNARNHEHPRTPWAGYANERDRHLAARGRAMRESLRDILSTVESNNRREKNP</sequence>
<proteinExistence type="predicted"/>
<keyword evidence="3" id="KW-1185">Reference proteome</keyword>
<feature type="region of interest" description="Disordered" evidence="1">
    <location>
        <begin position="151"/>
        <end position="196"/>
    </location>
</feature>
<feature type="region of interest" description="Disordered" evidence="1">
    <location>
        <begin position="374"/>
        <end position="404"/>
    </location>
</feature>
<reference evidence="2 3" key="1">
    <citation type="journal article" date="2019" name="Nat. Ecol. Evol.">
        <title>Megaphylogeny resolves global patterns of mushroom evolution.</title>
        <authorList>
            <person name="Varga T."/>
            <person name="Krizsan K."/>
            <person name="Foldi C."/>
            <person name="Dima B."/>
            <person name="Sanchez-Garcia M."/>
            <person name="Sanchez-Ramirez S."/>
            <person name="Szollosi G.J."/>
            <person name="Szarkandi J.G."/>
            <person name="Papp V."/>
            <person name="Albert L."/>
            <person name="Andreopoulos W."/>
            <person name="Angelini C."/>
            <person name="Antonin V."/>
            <person name="Barry K.W."/>
            <person name="Bougher N.L."/>
            <person name="Buchanan P."/>
            <person name="Buyck B."/>
            <person name="Bense V."/>
            <person name="Catcheside P."/>
            <person name="Chovatia M."/>
            <person name="Cooper J."/>
            <person name="Damon W."/>
            <person name="Desjardin D."/>
            <person name="Finy P."/>
            <person name="Geml J."/>
            <person name="Haridas S."/>
            <person name="Hughes K."/>
            <person name="Justo A."/>
            <person name="Karasinski D."/>
            <person name="Kautmanova I."/>
            <person name="Kiss B."/>
            <person name="Kocsube S."/>
            <person name="Kotiranta H."/>
            <person name="LaButti K.M."/>
            <person name="Lechner B.E."/>
            <person name="Liimatainen K."/>
            <person name="Lipzen A."/>
            <person name="Lukacs Z."/>
            <person name="Mihaltcheva S."/>
            <person name="Morgado L.N."/>
            <person name="Niskanen T."/>
            <person name="Noordeloos M.E."/>
            <person name="Ohm R.A."/>
            <person name="Ortiz-Santana B."/>
            <person name="Ovrebo C."/>
            <person name="Racz N."/>
            <person name="Riley R."/>
            <person name="Savchenko A."/>
            <person name="Shiryaev A."/>
            <person name="Soop K."/>
            <person name="Spirin V."/>
            <person name="Szebenyi C."/>
            <person name="Tomsovsky M."/>
            <person name="Tulloss R.E."/>
            <person name="Uehling J."/>
            <person name="Grigoriev I.V."/>
            <person name="Vagvolgyi C."/>
            <person name="Papp T."/>
            <person name="Martin F.M."/>
            <person name="Miettinen O."/>
            <person name="Hibbett D.S."/>
            <person name="Nagy L.G."/>
        </authorList>
    </citation>
    <scope>NUCLEOTIDE SEQUENCE [LARGE SCALE GENOMIC DNA]</scope>
    <source>
        <strain evidence="2 3">CBS 962.96</strain>
    </source>
</reference>
<feature type="compositionally biased region" description="Polar residues" evidence="1">
    <location>
        <begin position="274"/>
        <end position="284"/>
    </location>
</feature>
<evidence type="ECO:0000256" key="1">
    <source>
        <dbReference type="SAM" id="MobiDB-lite"/>
    </source>
</evidence>